<dbReference type="EMBL" id="JABCMA010000016">
    <property type="protein sequence ID" value="NMR74809.1"/>
    <property type="molecule type" value="Genomic_DNA"/>
</dbReference>
<accession>A0A1W6U029</accession>
<evidence type="ECO:0000313" key="2">
    <source>
        <dbReference type="EMBL" id="EGQ9134026.1"/>
    </source>
</evidence>
<dbReference type="AlphaFoldDB" id="A0A1W6U029"/>
<dbReference type="Proteomes" id="UP000714625">
    <property type="component" value="Unassembled WGS sequence"/>
</dbReference>
<dbReference type="EMBL" id="CP017903">
    <property type="protein sequence ID" value="ARP21376.1"/>
    <property type="molecule type" value="Genomic_DNA"/>
</dbReference>
<reference evidence="3 6" key="4">
    <citation type="submission" date="2020-04" db="EMBL/GenBank/DDBJ databases">
        <title>Whole-genome sequencing of Vibrio spp. from China reveals different genetic environments of blaCTX-M-14 among diverse lineages.</title>
        <authorList>
            <person name="Zheng Z."/>
            <person name="Ye L."/>
            <person name="Chen S."/>
        </authorList>
    </citation>
    <scope>NUCLEOTIDE SEQUENCE [LARGE SCALE GENOMIC DNA]</scope>
    <source>
        <strain evidence="3 6">Vb1636</strain>
    </source>
</reference>
<evidence type="ECO:0000313" key="3">
    <source>
        <dbReference type="EMBL" id="NMR74809.1"/>
    </source>
</evidence>
<evidence type="ECO:0000313" key="4">
    <source>
        <dbReference type="EMBL" id="PNP19767.1"/>
    </source>
</evidence>
<dbReference type="Proteomes" id="UP000565155">
    <property type="component" value="Unassembled WGS sequence"/>
</dbReference>
<keyword evidence="5" id="KW-1185">Reference proteome</keyword>
<evidence type="ECO:0000313" key="1">
    <source>
        <dbReference type="EMBL" id="ARP21376.1"/>
    </source>
</evidence>
<reference evidence="2" key="3">
    <citation type="submission" date="2019-11" db="EMBL/GenBank/DDBJ databases">
        <authorList>
            <consortium name="PulseNet: The National Subtyping Network for Foodborne Disease Surveillance"/>
            <person name="Tarr C.L."/>
            <person name="Trees E."/>
            <person name="Katz L.S."/>
            <person name="Carleton-Romer H.A."/>
            <person name="Stroika S."/>
            <person name="Kucerova Z."/>
            <person name="Roache K.F."/>
            <person name="Sabol A.L."/>
            <person name="Besser J."/>
            <person name="Gerner-Smidt P."/>
        </authorList>
    </citation>
    <scope>NUCLEOTIDE SEQUENCE</scope>
    <source>
        <strain evidence="2">PNUSAV001129</strain>
    </source>
</reference>
<dbReference type="Proteomes" id="UP000054316">
    <property type="component" value="Unassembled WGS sequence"/>
</dbReference>
<evidence type="ECO:0000313" key="6">
    <source>
        <dbReference type="Proteomes" id="UP000565155"/>
    </source>
</evidence>
<dbReference type="RefSeq" id="WP_005373984.1">
    <property type="nucleotide sequence ID" value="NZ_AP023186.1"/>
</dbReference>
<name>A0A1W6U029_VIBAL</name>
<dbReference type="EMBL" id="AAXMUW010000003">
    <property type="protein sequence ID" value="EGQ9134026.1"/>
    <property type="molecule type" value="Genomic_DNA"/>
</dbReference>
<dbReference type="GeneID" id="75165736"/>
<sequence>MTRLPAFSFSISEPGGNEASSTWPTAIHFPLVPAGPEFSIENALPKRPTVTIFTIDLSQLFKGDARVIH</sequence>
<evidence type="ECO:0000313" key="5">
    <source>
        <dbReference type="Proteomes" id="UP000054316"/>
    </source>
</evidence>
<reference evidence="1" key="1">
    <citation type="submission" date="2016-10" db="EMBL/GenBank/DDBJ databases">
        <title>The High Quality Genome of Vibrio alginolyticus K01M1.</title>
        <authorList>
            <person name="Wendling C."/>
            <person name="Chibani C.M."/>
            <person name="Hertel R."/>
            <person name="Sproer C."/>
            <person name="Bunk B."/>
            <person name="Overmann J."/>
            <person name="Roth O."/>
            <person name="Liesegang H."/>
        </authorList>
    </citation>
    <scope>NUCLEOTIDE SEQUENCE</scope>
    <source>
        <strain evidence="1">K05K4</strain>
    </source>
</reference>
<organism evidence="1">
    <name type="scientific">Vibrio alginolyticus</name>
    <dbReference type="NCBI Taxonomy" id="663"/>
    <lineage>
        <taxon>Bacteria</taxon>
        <taxon>Pseudomonadati</taxon>
        <taxon>Pseudomonadota</taxon>
        <taxon>Gammaproteobacteria</taxon>
        <taxon>Vibrionales</taxon>
        <taxon>Vibrionaceae</taxon>
        <taxon>Vibrio</taxon>
    </lineage>
</organism>
<dbReference type="EMBL" id="LOSN02000002">
    <property type="protein sequence ID" value="PNP19767.1"/>
    <property type="molecule type" value="Genomic_DNA"/>
</dbReference>
<proteinExistence type="predicted"/>
<gene>
    <name evidence="4" type="ORF">AL553_019135</name>
    <name evidence="2" type="ORF">GHY86_02500</name>
    <name evidence="3" type="ORF">HKB35_14425</name>
    <name evidence="1" type="ORF">K05K4_46590</name>
</gene>
<protein>
    <submittedName>
        <fullName evidence="1">Uncharacterized protein</fullName>
    </submittedName>
</protein>
<reference evidence="4 5" key="2">
    <citation type="submission" date="2017-12" db="EMBL/GenBank/DDBJ databases">
        <title>FDA dAtabase for Regulatory Grade micrObial Sequences (FDA-ARGOS): Supporting development and validation of Infectious Disease Dx tests.</title>
        <authorList>
            <person name="Hoffmann M."/>
            <person name="Allard M."/>
            <person name="Evans P."/>
            <person name="Brown E."/>
            <person name="Tallon L.J."/>
            <person name="Sadzewicz L."/>
            <person name="Sengamalay N."/>
            <person name="Ott S."/>
            <person name="Godinez A."/>
            <person name="Nagaraj S."/>
            <person name="Vavikolanu K."/>
            <person name="Aluvathingal J."/>
            <person name="Nadendla S."/>
            <person name="Hobson J."/>
            <person name="Sichtig H."/>
        </authorList>
    </citation>
    <scope>NUCLEOTIDE SEQUENCE [LARGE SCALE GENOMIC DNA]</scope>
    <source>
        <strain evidence="5">ATCC 17749</strain>
        <strain evidence="4">FDAARGOS_97</strain>
    </source>
</reference>